<dbReference type="GO" id="GO:0043020">
    <property type="term" value="C:NADPH oxidase complex"/>
    <property type="evidence" value="ECO:0007669"/>
    <property type="project" value="TreeGrafter"/>
</dbReference>
<dbReference type="PANTHER" id="PTHR11972:SF153">
    <property type="entry name" value="SUPEROXIDE-GENERATING NADPH OXIDASE HEAVY CHAIN SUBUNIT A"/>
    <property type="match status" value="1"/>
</dbReference>
<feature type="compositionally biased region" description="Low complexity" evidence="8">
    <location>
        <begin position="126"/>
        <end position="135"/>
    </location>
</feature>
<feature type="compositionally biased region" description="Basic and acidic residues" evidence="8">
    <location>
        <begin position="31"/>
        <end position="45"/>
    </location>
</feature>
<gene>
    <name evidence="11" type="ORF">SmJEL517_g04608</name>
</gene>
<keyword evidence="4 9" id="KW-1133">Transmembrane helix</keyword>
<dbReference type="SFLD" id="SFLDG01169">
    <property type="entry name" value="NADPH_oxidase_subgroup_(NOX)"/>
    <property type="match status" value="1"/>
</dbReference>
<feature type="transmembrane region" description="Helical" evidence="9">
    <location>
        <begin position="375"/>
        <end position="398"/>
    </location>
</feature>
<proteinExistence type="predicted"/>
<keyword evidence="3" id="KW-0249">Electron transport</keyword>
<evidence type="ECO:0000313" key="11">
    <source>
        <dbReference type="EMBL" id="TPX32222.1"/>
    </source>
</evidence>
<evidence type="ECO:0000256" key="3">
    <source>
        <dbReference type="ARBA" id="ARBA00022982"/>
    </source>
</evidence>
<sequence>MGDSGTYPRPQRLSTANPPPNPLRKATAPPIDRKYGAPQRLHDSLPRQGSTSHPSSLPREVSSGIRREQSNSSMKNVIGGAGSSSTNPQPAPRPPLQPQQHQPLQKQASTSSLASKSGLKSQASQSSLRPLRLSRGVPAPVPTRPSKLPQAGIPLVEKRYSPPHQLSPDGTFDELRMARNVSISEGLLSAPTLPSKHATKAVPWIIRLDNLLSEHGKEFIWCTIWILVQVGLFAYNFITMQNDVGFASLVAATNGFWATAKASAAVISLNMALVLIPILRTLLSLISDTFLARLYLFNSSALLHRVCSYGIVFWSFVHCVAHYMNYIRIEAASGRTLLAGAMTGTTGAGITGQMLVLLMVAIYTSSANVVKRSGYNVFWSLHCLFIVLYALIVIHGSLCFGKALDVKSGSTICRTPTSWMYWIGPLVLYGVELVLRTVRARQTTTVLKVIQHPQKTVEINFYKPAMKTRVAQYVYLKCPDAGIFEWHPFTLTSAPREDCHSVHVRVVGDWSARLADRLNCRFDPDDQRPPFPKNYKLMVDGPFGRSGDWIFRFDTVILIGAGIGVTPCASILKEIAFRYVDPKIPRHMKKVYFFWVCREAYAFKWFRSFLAELEEESQNWIDPDLFEIRPYLTGNQPNIDNLFLNDFDGDDALTRLRARTQYGRPRFDALFRDIRQQHPNTDVGVYFSGPPGFGSEIQRVCDGSSTVSSGTRFFFSSDDAW</sequence>
<dbReference type="InterPro" id="IPR039261">
    <property type="entry name" value="FNR_nucleotide-bd"/>
</dbReference>
<accession>A0A507BXR5</accession>
<dbReference type="GO" id="GO:0006952">
    <property type="term" value="P:defense response"/>
    <property type="evidence" value="ECO:0007669"/>
    <property type="project" value="TreeGrafter"/>
</dbReference>
<protein>
    <recommendedName>
        <fullName evidence="10">FAD-binding FR-type domain-containing protein</fullName>
    </recommendedName>
</protein>
<dbReference type="GO" id="GO:0016175">
    <property type="term" value="F:superoxide-generating NAD(P)H oxidase activity"/>
    <property type="evidence" value="ECO:0007669"/>
    <property type="project" value="TreeGrafter"/>
</dbReference>
<evidence type="ECO:0000256" key="1">
    <source>
        <dbReference type="ARBA" id="ARBA00004141"/>
    </source>
</evidence>
<organism evidence="11 12">
    <name type="scientific">Synchytrium microbalum</name>
    <dbReference type="NCBI Taxonomy" id="1806994"/>
    <lineage>
        <taxon>Eukaryota</taxon>
        <taxon>Fungi</taxon>
        <taxon>Fungi incertae sedis</taxon>
        <taxon>Chytridiomycota</taxon>
        <taxon>Chytridiomycota incertae sedis</taxon>
        <taxon>Chytridiomycetes</taxon>
        <taxon>Synchytriales</taxon>
        <taxon>Synchytriaceae</taxon>
        <taxon>Synchytrium</taxon>
    </lineage>
</organism>
<feature type="compositionally biased region" description="Low complexity" evidence="8">
    <location>
        <begin position="98"/>
        <end position="107"/>
    </location>
</feature>
<feature type="transmembrane region" description="Helical" evidence="9">
    <location>
        <begin position="337"/>
        <end position="363"/>
    </location>
</feature>
<dbReference type="CDD" id="cd06186">
    <property type="entry name" value="NOX_Duox_like_FAD_NADP"/>
    <property type="match status" value="1"/>
</dbReference>
<feature type="transmembrane region" description="Helical" evidence="9">
    <location>
        <begin position="258"/>
        <end position="283"/>
    </location>
</feature>
<dbReference type="Proteomes" id="UP000319731">
    <property type="component" value="Unassembled WGS sequence"/>
</dbReference>
<feature type="transmembrane region" description="Helical" evidence="9">
    <location>
        <begin position="219"/>
        <end position="238"/>
    </location>
</feature>
<evidence type="ECO:0000256" key="7">
    <source>
        <dbReference type="ARBA" id="ARBA00023136"/>
    </source>
</evidence>
<dbReference type="GeneID" id="42005833"/>
<dbReference type="PANTHER" id="PTHR11972">
    <property type="entry name" value="NADPH OXIDASE"/>
    <property type="match status" value="1"/>
</dbReference>
<dbReference type="SFLD" id="SFLDG01168">
    <property type="entry name" value="Ferric_reductase_subgroup_(FRE"/>
    <property type="match status" value="1"/>
</dbReference>
<dbReference type="InterPro" id="IPR013112">
    <property type="entry name" value="FAD-bd_8"/>
</dbReference>
<evidence type="ECO:0000256" key="5">
    <source>
        <dbReference type="ARBA" id="ARBA00023002"/>
    </source>
</evidence>
<feature type="transmembrane region" description="Helical" evidence="9">
    <location>
        <begin position="295"/>
        <end position="317"/>
    </location>
</feature>
<keyword evidence="12" id="KW-1185">Reference proteome</keyword>
<evidence type="ECO:0000256" key="2">
    <source>
        <dbReference type="ARBA" id="ARBA00022692"/>
    </source>
</evidence>
<dbReference type="Gene3D" id="3.40.50.80">
    <property type="entry name" value="Nucleotide-binding domain of ferredoxin-NADP reductase (FNR) module"/>
    <property type="match status" value="1"/>
</dbReference>
<dbReference type="AlphaFoldDB" id="A0A507BXR5"/>
<dbReference type="PROSITE" id="PS51384">
    <property type="entry name" value="FAD_FR"/>
    <property type="match status" value="1"/>
</dbReference>
<evidence type="ECO:0000256" key="8">
    <source>
        <dbReference type="SAM" id="MobiDB-lite"/>
    </source>
</evidence>
<evidence type="ECO:0000259" key="10">
    <source>
        <dbReference type="PROSITE" id="PS51384"/>
    </source>
</evidence>
<feature type="domain" description="FAD-binding FR-type" evidence="10">
    <location>
        <begin position="439"/>
        <end position="549"/>
    </location>
</feature>
<keyword evidence="2 9" id="KW-0812">Transmembrane</keyword>
<dbReference type="SUPFAM" id="SSF52343">
    <property type="entry name" value="Ferredoxin reductase-like, C-terminal NADP-linked domain"/>
    <property type="match status" value="1"/>
</dbReference>
<keyword evidence="5" id="KW-0560">Oxidoreductase</keyword>
<dbReference type="SUPFAM" id="SSF63380">
    <property type="entry name" value="Riboflavin synthase domain-like"/>
    <property type="match status" value="1"/>
</dbReference>
<dbReference type="InterPro" id="IPR050369">
    <property type="entry name" value="RBOH/FRE"/>
</dbReference>
<dbReference type="InterPro" id="IPR013121">
    <property type="entry name" value="Fe_red_NAD-bd_6"/>
</dbReference>
<feature type="compositionally biased region" description="Polar residues" evidence="8">
    <location>
        <begin position="108"/>
        <end position="125"/>
    </location>
</feature>
<dbReference type="InterPro" id="IPR017927">
    <property type="entry name" value="FAD-bd_FR_type"/>
</dbReference>
<keyword evidence="6" id="KW-0813">Transport</keyword>
<dbReference type="InterPro" id="IPR013130">
    <property type="entry name" value="Fe3_Rdtase_TM_dom"/>
</dbReference>
<dbReference type="Pfam" id="PF08030">
    <property type="entry name" value="NAD_binding_6"/>
    <property type="match status" value="1"/>
</dbReference>
<dbReference type="Pfam" id="PF01794">
    <property type="entry name" value="Ferric_reduct"/>
    <property type="match status" value="1"/>
</dbReference>
<keyword evidence="7 9" id="KW-0472">Membrane</keyword>
<evidence type="ECO:0000313" key="12">
    <source>
        <dbReference type="Proteomes" id="UP000319731"/>
    </source>
</evidence>
<evidence type="ECO:0000256" key="6">
    <source>
        <dbReference type="ARBA" id="ARBA00023065"/>
    </source>
</evidence>
<name>A0A507BXR5_9FUNG</name>
<dbReference type="InterPro" id="IPR017938">
    <property type="entry name" value="Riboflavin_synthase-like_b-brl"/>
</dbReference>
<reference evidence="11 12" key="1">
    <citation type="journal article" date="2019" name="Sci. Rep.">
        <title>Comparative genomics of chytrid fungi reveal insights into the obligate biotrophic and pathogenic lifestyle of Synchytrium endobioticum.</title>
        <authorList>
            <person name="van de Vossenberg B.T.L.H."/>
            <person name="Warris S."/>
            <person name="Nguyen H.D.T."/>
            <person name="van Gent-Pelzer M.P.E."/>
            <person name="Joly D.L."/>
            <person name="van de Geest H.C."/>
            <person name="Bonants P.J.M."/>
            <person name="Smith D.S."/>
            <person name="Levesque C.A."/>
            <person name="van der Lee T.A.J."/>
        </authorList>
    </citation>
    <scope>NUCLEOTIDE SEQUENCE [LARGE SCALE GENOMIC DNA]</scope>
    <source>
        <strain evidence="11 12">JEL517</strain>
    </source>
</reference>
<comment type="caution">
    <text evidence="11">The sequence shown here is derived from an EMBL/GenBank/DDBJ whole genome shotgun (WGS) entry which is preliminary data.</text>
</comment>
<comment type="subcellular location">
    <subcellularLocation>
        <location evidence="1">Membrane</location>
        <topology evidence="1">Multi-pass membrane protein</topology>
    </subcellularLocation>
</comment>
<dbReference type="RefSeq" id="XP_031023472.1">
    <property type="nucleotide sequence ID" value="XM_031170536.1"/>
</dbReference>
<evidence type="ECO:0000256" key="9">
    <source>
        <dbReference type="SAM" id="Phobius"/>
    </source>
</evidence>
<dbReference type="GO" id="GO:0006811">
    <property type="term" value="P:monoatomic ion transport"/>
    <property type="evidence" value="ECO:0007669"/>
    <property type="project" value="UniProtKB-KW"/>
</dbReference>
<feature type="transmembrane region" description="Helical" evidence="9">
    <location>
        <begin position="418"/>
        <end position="435"/>
    </location>
</feature>
<dbReference type="OrthoDB" id="167398at2759"/>
<dbReference type="GO" id="GO:0042554">
    <property type="term" value="P:superoxide anion generation"/>
    <property type="evidence" value="ECO:0007669"/>
    <property type="project" value="TreeGrafter"/>
</dbReference>
<dbReference type="STRING" id="1806994.A0A507BXR5"/>
<dbReference type="Pfam" id="PF08022">
    <property type="entry name" value="FAD_binding_8"/>
    <property type="match status" value="1"/>
</dbReference>
<evidence type="ECO:0000256" key="4">
    <source>
        <dbReference type="ARBA" id="ARBA00022989"/>
    </source>
</evidence>
<dbReference type="EMBL" id="QEAO01000033">
    <property type="protein sequence ID" value="TPX32222.1"/>
    <property type="molecule type" value="Genomic_DNA"/>
</dbReference>
<feature type="region of interest" description="Disordered" evidence="8">
    <location>
        <begin position="1"/>
        <end position="169"/>
    </location>
</feature>
<keyword evidence="6" id="KW-0406">Ion transport</keyword>
<dbReference type="SFLD" id="SFLDS00052">
    <property type="entry name" value="Ferric_Reductase_Domain"/>
    <property type="match status" value="1"/>
</dbReference>